<feature type="domain" description="Major facilitator superfamily (MFS) profile" evidence="8">
    <location>
        <begin position="12"/>
        <end position="468"/>
    </location>
</feature>
<comment type="similarity">
    <text evidence="2">Belongs to the major facilitator superfamily. Sugar transporter (TC 2.A.1.1) family.</text>
</comment>
<feature type="transmembrane region" description="Helical" evidence="7">
    <location>
        <begin position="349"/>
        <end position="371"/>
    </location>
</feature>
<comment type="caution">
    <text evidence="9">The sequence shown here is derived from an EMBL/GenBank/DDBJ whole genome shotgun (WGS) entry which is preliminary data.</text>
</comment>
<dbReference type="EMBL" id="JAPVEB010000010">
    <property type="protein sequence ID" value="KAJ5256150.1"/>
    <property type="molecule type" value="Genomic_DNA"/>
</dbReference>
<dbReference type="PANTHER" id="PTHR48022:SF28">
    <property type="entry name" value="MAJOR FACILITATOR SUPERFAMILY (MFS) PROFILE DOMAIN-CONTAINING PROTEIN-RELATED"/>
    <property type="match status" value="1"/>
</dbReference>
<dbReference type="SUPFAM" id="SSF103473">
    <property type="entry name" value="MFS general substrate transporter"/>
    <property type="match status" value="1"/>
</dbReference>
<keyword evidence="6 7" id="KW-0472">Membrane</keyword>
<dbReference type="PROSITE" id="PS00217">
    <property type="entry name" value="SUGAR_TRANSPORT_2"/>
    <property type="match status" value="1"/>
</dbReference>
<dbReference type="InterPro" id="IPR005829">
    <property type="entry name" value="Sugar_transporter_CS"/>
</dbReference>
<evidence type="ECO:0000256" key="4">
    <source>
        <dbReference type="ARBA" id="ARBA00022692"/>
    </source>
</evidence>
<feature type="transmembrane region" description="Helical" evidence="7">
    <location>
        <begin position="54"/>
        <end position="73"/>
    </location>
</feature>
<feature type="transmembrane region" description="Helical" evidence="7">
    <location>
        <begin position="417"/>
        <end position="435"/>
    </location>
</feature>
<evidence type="ECO:0000256" key="3">
    <source>
        <dbReference type="ARBA" id="ARBA00022448"/>
    </source>
</evidence>
<protein>
    <recommendedName>
        <fullName evidence="8">Major facilitator superfamily (MFS) profile domain-containing protein</fullName>
    </recommendedName>
</protein>
<evidence type="ECO:0000313" key="10">
    <source>
        <dbReference type="Proteomes" id="UP001220256"/>
    </source>
</evidence>
<dbReference type="InterPro" id="IPR020846">
    <property type="entry name" value="MFS_dom"/>
</dbReference>
<dbReference type="InterPro" id="IPR003663">
    <property type="entry name" value="Sugar/inositol_transpt"/>
</dbReference>
<dbReference type="InterPro" id="IPR036259">
    <property type="entry name" value="MFS_trans_sf"/>
</dbReference>
<keyword evidence="10" id="KW-1185">Reference proteome</keyword>
<dbReference type="InterPro" id="IPR005828">
    <property type="entry name" value="MFS_sugar_transport-like"/>
</dbReference>
<reference evidence="9 10" key="1">
    <citation type="journal article" date="2023" name="IMA Fungus">
        <title>Comparative genomic study of the Penicillium genus elucidates a diverse pangenome and 15 lateral gene transfer events.</title>
        <authorList>
            <person name="Petersen C."/>
            <person name="Sorensen T."/>
            <person name="Nielsen M.R."/>
            <person name="Sondergaard T.E."/>
            <person name="Sorensen J.L."/>
            <person name="Fitzpatrick D.A."/>
            <person name="Frisvad J.C."/>
            <person name="Nielsen K.L."/>
        </authorList>
    </citation>
    <scope>NUCLEOTIDE SEQUENCE [LARGE SCALE GENOMIC DNA]</scope>
    <source>
        <strain evidence="9 10">IBT 3361</strain>
    </source>
</reference>
<dbReference type="Gene3D" id="1.20.1250.20">
    <property type="entry name" value="MFS general substrate transporter like domains"/>
    <property type="match status" value="1"/>
</dbReference>
<feature type="transmembrane region" description="Helical" evidence="7">
    <location>
        <begin position="441"/>
        <end position="464"/>
    </location>
</feature>
<evidence type="ECO:0000256" key="6">
    <source>
        <dbReference type="ARBA" id="ARBA00023136"/>
    </source>
</evidence>
<gene>
    <name evidence="9" type="ORF">N7505_011301</name>
</gene>
<evidence type="ECO:0000313" key="9">
    <source>
        <dbReference type="EMBL" id="KAJ5256150.1"/>
    </source>
</evidence>
<dbReference type="PROSITE" id="PS51257">
    <property type="entry name" value="PROKAR_LIPOPROTEIN"/>
    <property type="match status" value="1"/>
</dbReference>
<evidence type="ECO:0000256" key="7">
    <source>
        <dbReference type="SAM" id="Phobius"/>
    </source>
</evidence>
<feature type="transmembrane region" description="Helical" evidence="7">
    <location>
        <begin position="7"/>
        <end position="25"/>
    </location>
</feature>
<sequence>MVLRGRYLHWAVTAASCQAFLLLGYDQGVMSGLIGANNQFGQTFNNPDSTMQGLLTSIYDIGCAVGCLLSLVIGHKFGRRQMIIAGGSIMIIGTIILGSSYTVPQFLVGRIVTGIGNGINSSTVPAYQSELARPEQRGMLLSAQGTVTILGLCIAYWLDYGLSFVDTPVQWRFPISFQAFFAIFLVLQMIPLPDSPRWLCEQDRSDEAASVLARLQLDQPANESSPEVVHLRHQMKSSIEIESAGGPFKYKELWSGGQMGNLRRMILAAVVNIQQQFTGGQRHLGLCRIDVLTYLRLKHDKLLCPHCLPECHESISQFIIGSRRLHLSLAYLVGSVIPLWSMDKFGRRVSLMVSAAGLCLCFVMTSILLSIGTAPCAYAATVFVFIFQLFLGIGYLPVPWFYPSEISTTRIRARAQAFGGFVNWICVFIVVQITPTAIDNIGWKTFIIFACFCFAWIPMVFFFFPETKGLELEDVDHLFSRGGITGGVWETRGHPVLPGHHRTLNTGTIEKPIETAHIEV</sequence>
<proteinExistence type="inferred from homology"/>
<evidence type="ECO:0000259" key="8">
    <source>
        <dbReference type="PROSITE" id="PS50850"/>
    </source>
</evidence>
<keyword evidence="5 7" id="KW-1133">Transmembrane helix</keyword>
<keyword evidence="3" id="KW-0813">Transport</keyword>
<name>A0ABQ8W642_PENCH</name>
<accession>A0ABQ8W642</accession>
<dbReference type="InterPro" id="IPR050360">
    <property type="entry name" value="MFS_Sugar_Transporters"/>
</dbReference>
<dbReference type="Pfam" id="PF00083">
    <property type="entry name" value="Sugar_tr"/>
    <property type="match status" value="2"/>
</dbReference>
<comment type="subcellular location">
    <subcellularLocation>
        <location evidence="1">Membrane</location>
        <topology evidence="1">Multi-pass membrane protein</topology>
    </subcellularLocation>
</comment>
<evidence type="ECO:0000256" key="2">
    <source>
        <dbReference type="ARBA" id="ARBA00010992"/>
    </source>
</evidence>
<feature type="transmembrane region" description="Helical" evidence="7">
    <location>
        <begin position="377"/>
        <end position="396"/>
    </location>
</feature>
<dbReference type="PROSITE" id="PS50850">
    <property type="entry name" value="MFS"/>
    <property type="match status" value="1"/>
</dbReference>
<keyword evidence="4 7" id="KW-0812">Transmembrane</keyword>
<evidence type="ECO:0000256" key="1">
    <source>
        <dbReference type="ARBA" id="ARBA00004141"/>
    </source>
</evidence>
<dbReference type="PRINTS" id="PR00171">
    <property type="entry name" value="SUGRTRNSPORT"/>
</dbReference>
<feature type="transmembrane region" description="Helical" evidence="7">
    <location>
        <begin position="82"/>
        <end position="101"/>
    </location>
</feature>
<organism evidence="9 10">
    <name type="scientific">Penicillium chrysogenum</name>
    <name type="common">Penicillium notatum</name>
    <dbReference type="NCBI Taxonomy" id="5076"/>
    <lineage>
        <taxon>Eukaryota</taxon>
        <taxon>Fungi</taxon>
        <taxon>Dikarya</taxon>
        <taxon>Ascomycota</taxon>
        <taxon>Pezizomycotina</taxon>
        <taxon>Eurotiomycetes</taxon>
        <taxon>Eurotiomycetidae</taxon>
        <taxon>Eurotiales</taxon>
        <taxon>Aspergillaceae</taxon>
        <taxon>Penicillium</taxon>
        <taxon>Penicillium chrysogenum species complex</taxon>
    </lineage>
</organism>
<evidence type="ECO:0000256" key="5">
    <source>
        <dbReference type="ARBA" id="ARBA00022989"/>
    </source>
</evidence>
<dbReference type="Proteomes" id="UP001220256">
    <property type="component" value="Unassembled WGS sequence"/>
</dbReference>
<dbReference type="PANTHER" id="PTHR48022">
    <property type="entry name" value="PLASTIDIC GLUCOSE TRANSPORTER 4"/>
    <property type="match status" value="1"/>
</dbReference>
<feature type="transmembrane region" description="Helical" evidence="7">
    <location>
        <begin position="139"/>
        <end position="158"/>
    </location>
</feature>